<proteinExistence type="predicted"/>
<keyword evidence="4" id="KW-1185">Reference proteome</keyword>
<feature type="region of interest" description="Disordered" evidence="1">
    <location>
        <begin position="341"/>
        <end position="373"/>
    </location>
</feature>
<reference evidence="3 4" key="1">
    <citation type="submission" date="2017-02" db="EMBL/GenBank/DDBJ databases">
        <authorList>
            <person name="Peterson S.W."/>
        </authorList>
    </citation>
    <scope>NUCLEOTIDE SEQUENCE [LARGE SCALE GENOMIC DNA]</scope>
    <source>
        <strain evidence="3 4">B Mb 05.01</strain>
    </source>
</reference>
<evidence type="ECO:0000313" key="4">
    <source>
        <dbReference type="Proteomes" id="UP000196320"/>
    </source>
</evidence>
<dbReference type="Gene3D" id="2.60.40.230">
    <property type="entry name" value="Neocarzinostatin-like"/>
    <property type="match status" value="1"/>
</dbReference>
<dbReference type="EMBL" id="FUKO01000039">
    <property type="protein sequence ID" value="SJN45737.1"/>
    <property type="molecule type" value="Genomic_DNA"/>
</dbReference>
<protein>
    <submittedName>
        <fullName evidence="3">Uncharacterized protein</fullName>
    </submittedName>
</protein>
<dbReference type="InterPro" id="IPR027273">
    <property type="entry name" value="Neocarzinostatin-like"/>
</dbReference>
<evidence type="ECO:0000256" key="1">
    <source>
        <dbReference type="SAM" id="MobiDB-lite"/>
    </source>
</evidence>
<keyword evidence="2" id="KW-0472">Membrane</keyword>
<evidence type="ECO:0000256" key="2">
    <source>
        <dbReference type="SAM" id="Phobius"/>
    </source>
</evidence>
<gene>
    <name evidence="3" type="ORF">FM104_14255</name>
</gene>
<sequence length="417" mass="43114">MEEPTWDPQLTVSPATELNAEGDTVTVTAAGYNPAQGLYVFLCEDVELPADLWQLALGCRDGAALVTPTEDGTFELEFTVQQLNDGPTSVYTAANHTAQADRTQDAKAPLAFAEPVEPQPAVPTFTAEVTEIPDERIDIAIEGSGYDDVQALPGQAEPHAYFTLIEKGADLSDVTETQSAISATIDAEGNVSDVLPIPATELDAATEYEVISWPSRSFPSEENLYTRADITIDWAVLFPEAPQPEEPVLTLTGPAGEELTSVTQGDDVTFSLSPVEAGTEFEVTIESDPITLPDRAVADAEGIASATWTVADDFEPGEHTVTFASGSASYSAVFEVLAANGGPGGPGDGDDDSGNSNDGAGGGNGTAPDTNGSASGQLAVTGADGAGIAFSAAALLMLVGAGALVLTRRRALTTTQV</sequence>
<accession>A0A1R4KNL9</accession>
<evidence type="ECO:0000313" key="3">
    <source>
        <dbReference type="EMBL" id="SJN45737.1"/>
    </source>
</evidence>
<keyword evidence="2" id="KW-1133">Transmembrane helix</keyword>
<dbReference type="Proteomes" id="UP000196320">
    <property type="component" value="Unassembled WGS sequence"/>
</dbReference>
<feature type="transmembrane region" description="Helical" evidence="2">
    <location>
        <begin position="385"/>
        <end position="406"/>
    </location>
</feature>
<organism evidence="3 4">
    <name type="scientific">Microbacterium esteraromaticum</name>
    <dbReference type="NCBI Taxonomy" id="57043"/>
    <lineage>
        <taxon>Bacteria</taxon>
        <taxon>Bacillati</taxon>
        <taxon>Actinomycetota</taxon>
        <taxon>Actinomycetes</taxon>
        <taxon>Micrococcales</taxon>
        <taxon>Microbacteriaceae</taxon>
        <taxon>Microbacterium</taxon>
    </lineage>
</organism>
<dbReference type="AlphaFoldDB" id="A0A1R4KNL9"/>
<name>A0A1R4KNL9_9MICO</name>
<dbReference type="SUPFAM" id="SSF49319">
    <property type="entry name" value="Actinoxanthin-like"/>
    <property type="match status" value="1"/>
</dbReference>
<keyword evidence="2" id="KW-0812">Transmembrane</keyword>